<dbReference type="PANTHER" id="PTHR31272">
    <property type="entry name" value="CYTOCHROME C-TYPE BIOGENESIS PROTEIN HI_1454-RELATED"/>
    <property type="match status" value="1"/>
</dbReference>
<dbReference type="KEGG" id="pmuc:ING2E5A_1785"/>
<dbReference type="InterPro" id="IPR039447">
    <property type="entry name" value="UreH-like_TM_dom"/>
</dbReference>
<dbReference type="STRING" id="1642646.ING2E5A_1785"/>
<dbReference type="PANTHER" id="PTHR31272:SF4">
    <property type="entry name" value="CYTOCHROME C-TYPE BIOGENESIS PROTEIN HI_1454-RELATED"/>
    <property type="match status" value="1"/>
</dbReference>
<dbReference type="AlphaFoldDB" id="A0A1G4G7W4"/>
<evidence type="ECO:0000313" key="4">
    <source>
        <dbReference type="Proteomes" id="UP000178485"/>
    </source>
</evidence>
<feature type="transmembrane region" description="Helical" evidence="1">
    <location>
        <begin position="58"/>
        <end position="79"/>
    </location>
</feature>
<organism evidence="3 4">
    <name type="scientific">Petrimonas mucosa</name>
    <dbReference type="NCBI Taxonomy" id="1642646"/>
    <lineage>
        <taxon>Bacteria</taxon>
        <taxon>Pseudomonadati</taxon>
        <taxon>Bacteroidota</taxon>
        <taxon>Bacteroidia</taxon>
        <taxon>Bacteroidales</taxon>
        <taxon>Dysgonomonadaceae</taxon>
        <taxon>Petrimonas</taxon>
    </lineage>
</organism>
<dbReference type="Proteomes" id="UP000178485">
    <property type="component" value="Chromosome i"/>
</dbReference>
<feature type="transmembrane region" description="Helical" evidence="1">
    <location>
        <begin position="136"/>
        <end position="162"/>
    </location>
</feature>
<proteinExistence type="predicted"/>
<keyword evidence="1" id="KW-1133">Transmembrane helix</keyword>
<dbReference type="NCBIfam" id="NF040495">
    <property type="entry name" value="tranport_ArsG"/>
    <property type="match status" value="1"/>
</dbReference>
<reference evidence="3 4" key="1">
    <citation type="submission" date="2016-08" db="EMBL/GenBank/DDBJ databases">
        <authorList>
            <person name="Seilhamer J.J."/>
        </authorList>
    </citation>
    <scope>NUCLEOTIDE SEQUENCE [LARGE SCALE GENOMIC DNA]</scope>
    <source>
        <strain evidence="3">ING2-E5A</strain>
    </source>
</reference>
<name>A0A1G4G7W4_9BACT</name>
<dbReference type="EMBL" id="LT608328">
    <property type="protein sequence ID" value="SCM58383.1"/>
    <property type="molecule type" value="Genomic_DNA"/>
</dbReference>
<keyword evidence="1" id="KW-0812">Transmembrane</keyword>
<gene>
    <name evidence="3" type="ORF">ING2E5A_1785</name>
</gene>
<feature type="transmembrane region" description="Helical" evidence="1">
    <location>
        <begin position="174"/>
        <end position="195"/>
    </location>
</feature>
<sequence>MEQFLQNLLESSNIPFITAFILGLLTAISPCPLATNITAIGYISKDIEDKKRIFRNGLLYTLGRIVSYTALGIILIFILKQGSSLYGIQKFIAKFGGVIIGPLLIIIGLFMLYGHKLNLPKFGFSGKNSEKIRKKGGWGALWLGVLFALAFCPTSGIFYFGMLMPMSAMEAGGYFFPVVFAIATALPVIIVAWLLAFSFAEVGRFYNSVQKFEKWFSKAIALIFIIIGIYYTYSFYF</sequence>
<dbReference type="Pfam" id="PF13386">
    <property type="entry name" value="DsbD_2"/>
    <property type="match status" value="1"/>
</dbReference>
<dbReference type="InterPro" id="IPR051790">
    <property type="entry name" value="Cytochrome_c-biogenesis_DsbD"/>
</dbReference>
<evidence type="ECO:0000313" key="3">
    <source>
        <dbReference type="EMBL" id="SCM58383.1"/>
    </source>
</evidence>
<protein>
    <recommendedName>
        <fullName evidence="2">Urease accessory protein UreH-like transmembrane domain-containing protein</fullName>
    </recommendedName>
</protein>
<feature type="transmembrane region" description="Helical" evidence="1">
    <location>
        <begin position="91"/>
        <end position="115"/>
    </location>
</feature>
<evidence type="ECO:0000259" key="2">
    <source>
        <dbReference type="Pfam" id="PF13386"/>
    </source>
</evidence>
<evidence type="ECO:0000256" key="1">
    <source>
        <dbReference type="SAM" id="Phobius"/>
    </source>
</evidence>
<feature type="domain" description="Urease accessory protein UreH-like transmembrane" evidence="2">
    <location>
        <begin position="18"/>
        <end position="230"/>
    </location>
</feature>
<accession>A0A1G4G7W4</accession>
<dbReference type="RefSeq" id="WP_071137049.1">
    <property type="nucleotide sequence ID" value="NZ_JBMNSM010000141.1"/>
</dbReference>
<feature type="transmembrane region" description="Helical" evidence="1">
    <location>
        <begin position="215"/>
        <end position="233"/>
    </location>
</feature>
<feature type="transmembrane region" description="Helical" evidence="1">
    <location>
        <begin position="14"/>
        <end position="37"/>
    </location>
</feature>
<keyword evidence="4" id="KW-1185">Reference proteome</keyword>
<keyword evidence="1" id="KW-0472">Membrane</keyword>